<dbReference type="RefSeq" id="WP_156616318.1">
    <property type="nucleotide sequence ID" value="NZ_WPHR01000033.1"/>
</dbReference>
<evidence type="ECO:0000313" key="3">
    <source>
        <dbReference type="Proteomes" id="UP000477951"/>
    </source>
</evidence>
<sequence length="459" mass="49292">MDEIRILSPTAILGYGFPETSFVEGLRKRPDVIAVDAGSSDPGPYYLGAGVSFTDRTAVKRDLQIILRAGNVQEVPVIIGSAGGAGAKAHLDWTADIVREIADEDGLSLRFAMIDSEVDKQVVETALEEGKISSCGGSPKLSAHDIKSSRRIVAQAGMEPIIRSLKLGANVILAGRAYDPAIFAAVPAMHGFDLGLALHMGKILECAAIASTPGSGSDCMLGILRRDHFELEPLNPLRKCTIASVAAHSLYEKSDPYKLPGPGGILDLTGASFEQIDARRVRVSGSRHIETPYAVKLEGARRLGHRYLSIAGVRDPFFIAQIDGIFEAVRNSVLGNFNEISPGDFSLIFRVYGRDGVLGPAEQIRNIVPHEVGIVIEAVAETASRAKSICGFARSTMLHLGYPDRISTAGNLAFPYSPSDFDAGEVFEFSVYHLMEIDDPTLFFPTVIENIGVAREAAN</sequence>
<dbReference type="Proteomes" id="UP000477951">
    <property type="component" value="Unassembled WGS sequence"/>
</dbReference>
<protein>
    <submittedName>
        <fullName evidence="2">Acyclic terpene utilization AtuA family protein</fullName>
    </submittedName>
</protein>
<accession>A0A6L6VIG2</accession>
<dbReference type="EMBL" id="WPHR01000033">
    <property type="protein sequence ID" value="MUZ75630.1"/>
    <property type="molecule type" value="Genomic_DNA"/>
</dbReference>
<dbReference type="AlphaFoldDB" id="A0A6L6VIG2"/>
<reference evidence="2 3" key="1">
    <citation type="submission" date="2019-12" db="EMBL/GenBank/DDBJ databases">
        <title>Whole-genome sequencing of Allorhizobium vitis.</title>
        <authorList>
            <person name="Gan H.M."/>
            <person name="Szegedi E."/>
            <person name="Burr T."/>
            <person name="Savka M.A."/>
        </authorList>
    </citation>
    <scope>NUCLEOTIDE SEQUENCE [LARGE SCALE GENOMIC DNA]</scope>
    <source>
        <strain evidence="2 3">CG516</strain>
    </source>
</reference>
<comment type="caution">
    <text evidence="2">The sequence shown here is derived from an EMBL/GenBank/DDBJ whole genome shotgun (WGS) entry which is preliminary data.</text>
</comment>
<evidence type="ECO:0000313" key="2">
    <source>
        <dbReference type="EMBL" id="MUZ75630.1"/>
    </source>
</evidence>
<dbReference type="Pfam" id="PF07287">
    <property type="entry name" value="AtuA"/>
    <property type="match status" value="2"/>
</dbReference>
<proteinExistence type="predicted"/>
<name>A0A6L6VIG2_AGRVI</name>
<organism evidence="2 3">
    <name type="scientific">Agrobacterium vitis</name>
    <name type="common">Rhizobium vitis</name>
    <dbReference type="NCBI Taxonomy" id="373"/>
    <lineage>
        <taxon>Bacteria</taxon>
        <taxon>Pseudomonadati</taxon>
        <taxon>Pseudomonadota</taxon>
        <taxon>Alphaproteobacteria</taxon>
        <taxon>Hyphomicrobiales</taxon>
        <taxon>Rhizobiaceae</taxon>
        <taxon>Rhizobium/Agrobacterium group</taxon>
        <taxon>Agrobacterium</taxon>
    </lineage>
</organism>
<feature type="domain" description="Acyclic terpene utilisation N-terminal" evidence="1">
    <location>
        <begin position="63"/>
        <end position="210"/>
    </location>
</feature>
<feature type="domain" description="Acyclic terpene utilisation N-terminal" evidence="1">
    <location>
        <begin position="240"/>
        <end position="390"/>
    </location>
</feature>
<dbReference type="InterPro" id="IPR010839">
    <property type="entry name" value="AtuA_N"/>
</dbReference>
<evidence type="ECO:0000259" key="1">
    <source>
        <dbReference type="Pfam" id="PF07287"/>
    </source>
</evidence>
<gene>
    <name evidence="2" type="ORF">GOZ90_23455</name>
</gene>